<feature type="signal peptide" evidence="2">
    <location>
        <begin position="1"/>
        <end position="22"/>
    </location>
</feature>
<sequence>MFSSLIQVLLLGVFTNPPLKLAHPGSSPRPKSHATTVSTSSSLSSFLDKVREFGSCFSPKKGNSSNNKPASYATISSSLSRIPKASLYKEMNIEEKKKISEKALLIEEGKPLRERVPEPTPTPTLALPSNEDQVINEKDMNEKVNEMSEFVWANKYRPKALEDFICNRDKAIELRSLVRYYCSHLNYD</sequence>
<feature type="chain" id="PRO_5014718321" evidence="2">
    <location>
        <begin position="23"/>
        <end position="188"/>
    </location>
</feature>
<name>A0A2N9F8F7_FAGSY</name>
<dbReference type="AlphaFoldDB" id="A0A2N9F8F7"/>
<feature type="region of interest" description="Disordered" evidence="1">
    <location>
        <begin position="114"/>
        <end position="133"/>
    </location>
</feature>
<keyword evidence="2" id="KW-0732">Signal</keyword>
<reference evidence="3" key="1">
    <citation type="submission" date="2018-02" db="EMBL/GenBank/DDBJ databases">
        <authorList>
            <person name="Cohen D.B."/>
            <person name="Kent A.D."/>
        </authorList>
    </citation>
    <scope>NUCLEOTIDE SEQUENCE</scope>
</reference>
<evidence type="ECO:0000256" key="2">
    <source>
        <dbReference type="SAM" id="SignalP"/>
    </source>
</evidence>
<protein>
    <submittedName>
        <fullName evidence="3">Uncharacterized protein</fullName>
    </submittedName>
</protein>
<dbReference type="EMBL" id="OIVN01000646">
    <property type="protein sequence ID" value="SPC83432.1"/>
    <property type="molecule type" value="Genomic_DNA"/>
</dbReference>
<organism evidence="3">
    <name type="scientific">Fagus sylvatica</name>
    <name type="common">Beechnut</name>
    <dbReference type="NCBI Taxonomy" id="28930"/>
    <lineage>
        <taxon>Eukaryota</taxon>
        <taxon>Viridiplantae</taxon>
        <taxon>Streptophyta</taxon>
        <taxon>Embryophyta</taxon>
        <taxon>Tracheophyta</taxon>
        <taxon>Spermatophyta</taxon>
        <taxon>Magnoliopsida</taxon>
        <taxon>eudicotyledons</taxon>
        <taxon>Gunneridae</taxon>
        <taxon>Pentapetalae</taxon>
        <taxon>rosids</taxon>
        <taxon>fabids</taxon>
        <taxon>Fagales</taxon>
        <taxon>Fagaceae</taxon>
        <taxon>Fagus</taxon>
    </lineage>
</organism>
<evidence type="ECO:0000313" key="3">
    <source>
        <dbReference type="EMBL" id="SPC83432.1"/>
    </source>
</evidence>
<gene>
    <name evidence="3" type="ORF">FSB_LOCUS11314</name>
</gene>
<accession>A0A2N9F8F7</accession>
<proteinExistence type="predicted"/>
<evidence type="ECO:0000256" key="1">
    <source>
        <dbReference type="SAM" id="MobiDB-lite"/>
    </source>
</evidence>